<sequence length="471" mass="51685">MAAVATANIDKLKSEVAALSQISDNEKNGFINLVSRYVSGGEAEHVEWSKIQTPTDEVVVPYDGLAPTPDDPAEIKKLLDKLVVLKLNGGLGTTMGCTGPKSVIEVRNGLTFLDLIVIQIETLNNKYGSSVPLLLMNSFNTHDDTQKIVEKYTKSNVEIHTFNQSQYPRLVVEDFSPFPSKGQTGKDGWYPPGHGDVFPSLKNSGKLDLLLSQGKEYVFVANSDNLGAVVDLKILNHLIHKKNEYCMEVTPKTLADVKGGTLISYEGRVQLLEIAQVPDAHVNEFKSIEKFKIFNTNNLWVNLNAIKRLVEADALKMEIIPNPKEVDGVKVLQLETAAGAAIRFFNHAIGINVPRSRFLPVKATSDLLLVQSDLYTLEDGFVIRNKARTNPANPIIELGPEFKKVGNFLSRFKSIPSILELDSLKVSGDVWFGAGVVLKGKVTITAKSGVKLEIPDNAVLENKDINGPEDL</sequence>
<dbReference type="InterPro" id="IPR029044">
    <property type="entry name" value="Nucleotide-diphossugar_trans"/>
</dbReference>
<evidence type="ECO:0000313" key="8">
    <source>
        <dbReference type="RefSeq" id="XP_008227907.1"/>
    </source>
</evidence>
<keyword evidence="3 6" id="KW-0808">Transferase</keyword>
<keyword evidence="7" id="KW-1185">Reference proteome</keyword>
<evidence type="ECO:0000256" key="6">
    <source>
        <dbReference type="PIRNR" id="PIRNR000806"/>
    </source>
</evidence>
<dbReference type="PIRSF" id="PIRSF000806">
    <property type="entry name" value="UDPGP"/>
    <property type="match status" value="1"/>
</dbReference>
<reference evidence="8 9" key="3">
    <citation type="submission" date="2025-05" db="UniProtKB">
        <authorList>
            <consortium name="RefSeq"/>
        </authorList>
    </citation>
    <scope>IDENTIFICATION</scope>
</reference>
<dbReference type="Pfam" id="PF01704">
    <property type="entry name" value="UDPGP"/>
    <property type="match status" value="1"/>
</dbReference>
<keyword evidence="4 6" id="KW-0548">Nucleotidyltransferase</keyword>
<accession>A0ABM0NPL1</accession>
<dbReference type="RefSeq" id="XP_008227908.1">
    <property type="nucleotide sequence ID" value="XM_008229686.2"/>
</dbReference>
<evidence type="ECO:0000313" key="7">
    <source>
        <dbReference type="Proteomes" id="UP000694861"/>
    </source>
</evidence>
<evidence type="ECO:0000256" key="2">
    <source>
        <dbReference type="ARBA" id="ARBA00012415"/>
    </source>
</evidence>
<evidence type="ECO:0000313" key="9">
    <source>
        <dbReference type="RefSeq" id="XP_008227908.1"/>
    </source>
</evidence>
<proteinExistence type="inferred from homology"/>
<dbReference type="Gene3D" id="2.160.10.10">
    <property type="entry name" value="Hexapeptide repeat proteins"/>
    <property type="match status" value="1"/>
</dbReference>
<dbReference type="Proteomes" id="UP000694861">
    <property type="component" value="Linkage group LG4"/>
</dbReference>
<dbReference type="RefSeq" id="XP_008227907.1">
    <property type="nucleotide sequence ID" value="XM_008229685.2"/>
</dbReference>
<dbReference type="Gene3D" id="3.90.550.10">
    <property type="entry name" value="Spore Coat Polysaccharide Biosynthesis Protein SpsA, Chain A"/>
    <property type="match status" value="1"/>
</dbReference>
<comment type="similarity">
    <text evidence="1 6">Belongs to the UDPGP type 1 family.</text>
</comment>
<name>A0ABM0NPL1_PRUMU</name>
<dbReference type="GO" id="GO:0016779">
    <property type="term" value="F:nucleotidyltransferase activity"/>
    <property type="evidence" value="ECO:0007669"/>
    <property type="project" value="UniProtKB-KW"/>
</dbReference>
<dbReference type="GeneID" id="103327373"/>
<dbReference type="InterPro" id="IPR016267">
    <property type="entry name" value="UDPGP_trans"/>
</dbReference>
<dbReference type="InterPro" id="IPR002618">
    <property type="entry name" value="UDPGP_fam"/>
</dbReference>
<comment type="catalytic activity">
    <reaction evidence="5 6">
        <text>alpha-D-glucose 1-phosphate + UTP + H(+) = UDP-alpha-D-glucose + diphosphate</text>
        <dbReference type="Rhea" id="RHEA:19889"/>
        <dbReference type="ChEBI" id="CHEBI:15378"/>
        <dbReference type="ChEBI" id="CHEBI:33019"/>
        <dbReference type="ChEBI" id="CHEBI:46398"/>
        <dbReference type="ChEBI" id="CHEBI:58601"/>
        <dbReference type="ChEBI" id="CHEBI:58885"/>
        <dbReference type="EC" id="2.7.7.9"/>
    </reaction>
</comment>
<evidence type="ECO:0000256" key="1">
    <source>
        <dbReference type="ARBA" id="ARBA00010401"/>
    </source>
</evidence>
<dbReference type="CDD" id="cd00897">
    <property type="entry name" value="UGPase_euk"/>
    <property type="match status" value="1"/>
</dbReference>
<protein>
    <recommendedName>
        <fullName evidence="2 6">UTP--glucose-1-phosphate uridylyltransferase</fullName>
        <ecNumber evidence="2 6">2.7.7.9</ecNumber>
    </recommendedName>
</protein>
<dbReference type="SUPFAM" id="SSF53448">
    <property type="entry name" value="Nucleotide-diphospho-sugar transferases"/>
    <property type="match status" value="1"/>
</dbReference>
<evidence type="ECO:0000256" key="3">
    <source>
        <dbReference type="ARBA" id="ARBA00022679"/>
    </source>
</evidence>
<dbReference type="PANTHER" id="PTHR43511">
    <property type="match status" value="1"/>
</dbReference>
<reference evidence="7" key="2">
    <citation type="journal article" date="2012" name="Nat. Commun.">
        <title>The genome of Prunus mume.</title>
        <authorList>
            <person name="Zhang Q."/>
            <person name="Chen W."/>
            <person name="Sun L."/>
            <person name="Zhao F."/>
            <person name="Huang B."/>
            <person name="Yang W."/>
            <person name="Tao Y."/>
            <person name="Wang J."/>
            <person name="Yuan Z."/>
            <person name="Fan G."/>
            <person name="Xing Z."/>
            <person name="Han C."/>
            <person name="Pan H."/>
            <person name="Zhong X."/>
            <person name="Shi W."/>
            <person name="Liang X."/>
            <person name="Du D."/>
            <person name="Sun F."/>
            <person name="Xu Z."/>
            <person name="Hao R."/>
            <person name="Lv T."/>
            <person name="Lv Y."/>
            <person name="Zheng Z."/>
            <person name="Sun M."/>
            <person name="Luo L."/>
            <person name="Cai M."/>
            <person name="Gao Y."/>
            <person name="Wang J."/>
            <person name="Yin Y."/>
            <person name="Xu X."/>
            <person name="Cheng T."/>
            <person name="Wang J."/>
        </authorList>
    </citation>
    <scope>NUCLEOTIDE SEQUENCE [LARGE SCALE GENOMIC DNA]</scope>
</reference>
<evidence type="ECO:0000256" key="4">
    <source>
        <dbReference type="ARBA" id="ARBA00022695"/>
    </source>
</evidence>
<dbReference type="EC" id="2.7.7.9" evidence="2 6"/>
<organism evidence="7 9">
    <name type="scientific">Prunus mume</name>
    <name type="common">Japanese apricot</name>
    <name type="synonym">Armeniaca mume</name>
    <dbReference type="NCBI Taxonomy" id="102107"/>
    <lineage>
        <taxon>Eukaryota</taxon>
        <taxon>Viridiplantae</taxon>
        <taxon>Streptophyta</taxon>
        <taxon>Embryophyta</taxon>
        <taxon>Tracheophyta</taxon>
        <taxon>Spermatophyta</taxon>
        <taxon>Magnoliopsida</taxon>
        <taxon>eudicotyledons</taxon>
        <taxon>Gunneridae</taxon>
        <taxon>Pentapetalae</taxon>
        <taxon>rosids</taxon>
        <taxon>fabids</taxon>
        <taxon>Rosales</taxon>
        <taxon>Rosaceae</taxon>
        <taxon>Amygdaloideae</taxon>
        <taxon>Amygdaleae</taxon>
        <taxon>Prunus</taxon>
    </lineage>
</organism>
<reference evidence="7" key="1">
    <citation type="journal article" date="1997" name="Nucleic Acids Res.">
        <title>tRNAscan-SE: a program for improved detection of transfer RNA genes in genomic sequence.</title>
        <authorList>
            <person name="Lowe T.M."/>
            <person name="Eddy S.R."/>
        </authorList>
    </citation>
    <scope>NUCLEOTIDE SEQUENCE [LARGE SCALE GENOMIC DNA]</scope>
</reference>
<gene>
    <name evidence="8 9" type="primary">LOC103327373</name>
</gene>
<evidence type="ECO:0000256" key="5">
    <source>
        <dbReference type="ARBA" id="ARBA00048128"/>
    </source>
</evidence>